<sequence>MLLAGYLEHTLLAMQIAVNLDKVSNPHLTSFTALFRDNHARTF</sequence>
<dbReference type="AlphaFoldDB" id="A0A160TPF2"/>
<protein>
    <submittedName>
        <fullName evidence="1">Uncharacterized protein</fullName>
    </submittedName>
</protein>
<name>A0A160TPF2_9ZZZZ</name>
<evidence type="ECO:0000313" key="1">
    <source>
        <dbReference type="EMBL" id="CUS50837.1"/>
    </source>
</evidence>
<gene>
    <name evidence="1" type="ORF">MGWOODY_XGa536</name>
</gene>
<accession>A0A160TPF2</accession>
<proteinExistence type="predicted"/>
<dbReference type="EMBL" id="CZRL01000041">
    <property type="protein sequence ID" value="CUS50837.1"/>
    <property type="molecule type" value="Genomic_DNA"/>
</dbReference>
<reference evidence="1" key="1">
    <citation type="submission" date="2015-10" db="EMBL/GenBank/DDBJ databases">
        <authorList>
            <person name="Gilbert D.G."/>
        </authorList>
    </citation>
    <scope>NUCLEOTIDE SEQUENCE</scope>
</reference>
<organism evidence="1">
    <name type="scientific">hydrothermal vent metagenome</name>
    <dbReference type="NCBI Taxonomy" id="652676"/>
    <lineage>
        <taxon>unclassified sequences</taxon>
        <taxon>metagenomes</taxon>
        <taxon>ecological metagenomes</taxon>
    </lineage>
</organism>